<keyword evidence="3 9" id="KW-1003">Cell membrane</keyword>
<dbReference type="Gene3D" id="1.10.1200.120">
    <property type="entry name" value="Large-conductance mechanosensitive channel, MscL, domain 1"/>
    <property type="match status" value="1"/>
</dbReference>
<evidence type="ECO:0000256" key="2">
    <source>
        <dbReference type="ARBA" id="ARBA00022448"/>
    </source>
</evidence>
<dbReference type="InterPro" id="IPR037673">
    <property type="entry name" value="MSC/AndL"/>
</dbReference>
<feature type="transmembrane region" description="Helical" evidence="9">
    <location>
        <begin position="67"/>
        <end position="88"/>
    </location>
</feature>
<dbReference type="GO" id="GO:0008381">
    <property type="term" value="F:mechanosensitive monoatomic ion channel activity"/>
    <property type="evidence" value="ECO:0007669"/>
    <property type="project" value="UniProtKB-UniRule"/>
</dbReference>
<sequence>MFQEFKKFAIRGNALDLAVGVVIGAAFTTVVNSIVNDIFTPVLNIFTGLVEFRNISIGLPGPGVLRIGSFINAVINFLVVAFAVFILVKQINRFRSKEEGKTKECPFCFTDIPKQSTRCPHCTSQLQ</sequence>
<protein>
    <recommendedName>
        <fullName evidence="9">Large-conductance mechanosensitive channel</fullName>
    </recommendedName>
</protein>
<comment type="caution">
    <text evidence="10">The sequence shown here is derived from an EMBL/GenBank/DDBJ whole genome shotgun (WGS) entry which is preliminary data.</text>
</comment>
<proteinExistence type="inferred from homology"/>
<keyword evidence="8 9" id="KW-0407">Ion channel</keyword>
<evidence type="ECO:0000256" key="7">
    <source>
        <dbReference type="ARBA" id="ARBA00023136"/>
    </source>
</evidence>
<evidence type="ECO:0000256" key="5">
    <source>
        <dbReference type="ARBA" id="ARBA00022989"/>
    </source>
</evidence>
<dbReference type="PANTHER" id="PTHR30266:SF2">
    <property type="entry name" value="LARGE-CONDUCTANCE MECHANOSENSITIVE CHANNEL"/>
    <property type="match status" value="1"/>
</dbReference>
<dbReference type="InterPro" id="IPR036019">
    <property type="entry name" value="MscL_channel"/>
</dbReference>
<dbReference type="STRING" id="1817821.A2717_01760"/>
<dbReference type="Pfam" id="PF01741">
    <property type="entry name" value="MscL"/>
    <property type="match status" value="1"/>
</dbReference>
<evidence type="ECO:0000256" key="4">
    <source>
        <dbReference type="ARBA" id="ARBA00022692"/>
    </source>
</evidence>
<dbReference type="PANTHER" id="PTHR30266">
    <property type="entry name" value="MECHANOSENSITIVE CHANNEL MSCL"/>
    <property type="match status" value="1"/>
</dbReference>
<comment type="function">
    <text evidence="9">Channel that opens in response to stretch forces in the membrane lipid bilayer. May participate in the regulation of osmotic pressure changes within the cell.</text>
</comment>
<evidence type="ECO:0000256" key="8">
    <source>
        <dbReference type="ARBA" id="ARBA00023303"/>
    </source>
</evidence>
<dbReference type="PRINTS" id="PR01264">
    <property type="entry name" value="MECHCHANNEL"/>
</dbReference>
<feature type="transmembrane region" description="Helical" evidence="9">
    <location>
        <begin position="12"/>
        <end position="35"/>
    </location>
</feature>
<evidence type="ECO:0000256" key="1">
    <source>
        <dbReference type="ARBA" id="ARBA00004141"/>
    </source>
</evidence>
<keyword evidence="7 9" id="KW-0472">Membrane</keyword>
<dbReference type="NCBIfam" id="TIGR00220">
    <property type="entry name" value="mscL"/>
    <property type="match status" value="1"/>
</dbReference>
<dbReference type="EMBL" id="MFEH01000001">
    <property type="protein sequence ID" value="OGE74254.1"/>
    <property type="molecule type" value="Genomic_DNA"/>
</dbReference>
<keyword evidence="2 9" id="KW-0813">Transport</keyword>
<keyword evidence="5 9" id="KW-1133">Transmembrane helix</keyword>
<dbReference type="SUPFAM" id="SSF81330">
    <property type="entry name" value="Gated mechanosensitive channel"/>
    <property type="match status" value="1"/>
</dbReference>
<dbReference type="HAMAP" id="MF_00115">
    <property type="entry name" value="MscL"/>
    <property type="match status" value="1"/>
</dbReference>
<dbReference type="Proteomes" id="UP000177610">
    <property type="component" value="Unassembled WGS sequence"/>
</dbReference>
<evidence type="ECO:0000256" key="6">
    <source>
        <dbReference type="ARBA" id="ARBA00023065"/>
    </source>
</evidence>
<gene>
    <name evidence="9" type="primary">mscL</name>
    <name evidence="10" type="ORF">A2717_01760</name>
</gene>
<evidence type="ECO:0000256" key="3">
    <source>
        <dbReference type="ARBA" id="ARBA00022475"/>
    </source>
</evidence>
<name>A0A1F5N9H7_9BACT</name>
<comment type="subunit">
    <text evidence="9">Homopentamer.</text>
</comment>
<comment type="subcellular location">
    <subcellularLocation>
        <location evidence="9">Cell membrane</location>
        <topology evidence="9">Multi-pass membrane protein</topology>
    </subcellularLocation>
    <subcellularLocation>
        <location evidence="1">Membrane</location>
        <topology evidence="1">Multi-pass membrane protein</topology>
    </subcellularLocation>
</comment>
<keyword evidence="6 9" id="KW-0406">Ion transport</keyword>
<reference evidence="10 11" key="1">
    <citation type="journal article" date="2016" name="Nat. Commun.">
        <title>Thousands of microbial genomes shed light on interconnected biogeochemical processes in an aquifer system.</title>
        <authorList>
            <person name="Anantharaman K."/>
            <person name="Brown C.T."/>
            <person name="Hug L.A."/>
            <person name="Sharon I."/>
            <person name="Castelle C.J."/>
            <person name="Probst A.J."/>
            <person name="Thomas B.C."/>
            <person name="Singh A."/>
            <person name="Wilkins M.J."/>
            <person name="Karaoz U."/>
            <person name="Brodie E.L."/>
            <person name="Williams K.H."/>
            <person name="Hubbard S.S."/>
            <person name="Banfield J.F."/>
        </authorList>
    </citation>
    <scope>NUCLEOTIDE SEQUENCE [LARGE SCALE GENOMIC DNA]</scope>
</reference>
<accession>A0A1F5N9H7</accession>
<evidence type="ECO:0000256" key="9">
    <source>
        <dbReference type="HAMAP-Rule" id="MF_00115"/>
    </source>
</evidence>
<evidence type="ECO:0000313" key="10">
    <source>
        <dbReference type="EMBL" id="OGE74254.1"/>
    </source>
</evidence>
<dbReference type="GO" id="GO:0005886">
    <property type="term" value="C:plasma membrane"/>
    <property type="evidence" value="ECO:0007669"/>
    <property type="project" value="UniProtKB-SubCell"/>
</dbReference>
<dbReference type="InterPro" id="IPR001185">
    <property type="entry name" value="MS_channel"/>
</dbReference>
<comment type="similarity">
    <text evidence="9">Belongs to the MscL family.</text>
</comment>
<dbReference type="AlphaFoldDB" id="A0A1F5N9H7"/>
<evidence type="ECO:0000313" key="11">
    <source>
        <dbReference type="Proteomes" id="UP000177610"/>
    </source>
</evidence>
<organism evidence="10 11">
    <name type="scientific">Candidatus Doudnabacteria bacterium RIFCSPHIGHO2_01_FULL_41_86</name>
    <dbReference type="NCBI Taxonomy" id="1817821"/>
    <lineage>
        <taxon>Bacteria</taxon>
        <taxon>Candidatus Doudnaibacteriota</taxon>
    </lineage>
</organism>
<keyword evidence="4 9" id="KW-0812">Transmembrane</keyword>